<dbReference type="EMBL" id="CP048882">
    <property type="protein sequence ID" value="QPP05336.1"/>
    <property type="molecule type" value="Genomic_DNA"/>
</dbReference>
<accession>A0A7T1WQL8</accession>
<evidence type="ECO:0000259" key="3">
    <source>
        <dbReference type="PROSITE" id="PS50846"/>
    </source>
</evidence>
<protein>
    <submittedName>
        <fullName evidence="4">Heavy-metal-associated domain-containing protein</fullName>
    </submittedName>
</protein>
<name>A0A7T1WQL8_9ACTN</name>
<evidence type="ECO:0000256" key="2">
    <source>
        <dbReference type="SAM" id="MobiDB-lite"/>
    </source>
</evidence>
<dbReference type="CDD" id="cd00371">
    <property type="entry name" value="HMA"/>
    <property type="match status" value="1"/>
</dbReference>
<dbReference type="Proteomes" id="UP000595046">
    <property type="component" value="Chromosome"/>
</dbReference>
<dbReference type="KEGG" id="sbat:G4Z16_01835"/>
<evidence type="ECO:0000313" key="4">
    <source>
        <dbReference type="EMBL" id="QPP05336.1"/>
    </source>
</evidence>
<feature type="compositionally biased region" description="Low complexity" evidence="2">
    <location>
        <begin position="8"/>
        <end position="26"/>
    </location>
</feature>
<dbReference type="PROSITE" id="PS50846">
    <property type="entry name" value="HMA_2"/>
    <property type="match status" value="1"/>
</dbReference>
<evidence type="ECO:0000256" key="1">
    <source>
        <dbReference type="ARBA" id="ARBA00022723"/>
    </source>
</evidence>
<evidence type="ECO:0000313" key="5">
    <source>
        <dbReference type="Proteomes" id="UP000595046"/>
    </source>
</evidence>
<dbReference type="PROSITE" id="PS01047">
    <property type="entry name" value="HMA_1"/>
    <property type="match status" value="1"/>
</dbReference>
<sequence>MTENNTVETSESSSCCGSCGTSEASSDQATPAVREIFHVQGMTCGHCVTAVTTELSKVDGVKAVAVDLGTGQVTVDSDKQLPDADVSAAIDEAGYELTGRVAV</sequence>
<gene>
    <name evidence="4" type="ORF">G4Z16_01835</name>
</gene>
<dbReference type="Pfam" id="PF00403">
    <property type="entry name" value="HMA"/>
    <property type="match status" value="1"/>
</dbReference>
<dbReference type="AlphaFoldDB" id="A0A7T1WQL8"/>
<dbReference type="RefSeq" id="WP_197348846.1">
    <property type="nucleotide sequence ID" value="NZ_CP048882.1"/>
</dbReference>
<dbReference type="InterPro" id="IPR006121">
    <property type="entry name" value="HMA_dom"/>
</dbReference>
<dbReference type="Gene3D" id="3.30.70.100">
    <property type="match status" value="1"/>
</dbReference>
<dbReference type="GO" id="GO:0046872">
    <property type="term" value="F:metal ion binding"/>
    <property type="evidence" value="ECO:0007669"/>
    <property type="project" value="UniProtKB-KW"/>
</dbReference>
<keyword evidence="5" id="KW-1185">Reference proteome</keyword>
<reference evidence="5" key="1">
    <citation type="submission" date="2020-02" db="EMBL/GenBank/DDBJ databases">
        <title>Streptomyces sp. ASO4wet.</title>
        <authorList>
            <person name="Risdian C."/>
            <person name="Landwehr W."/>
            <person name="Schupp P."/>
            <person name="Wink J."/>
        </authorList>
    </citation>
    <scope>NUCLEOTIDE SEQUENCE [LARGE SCALE GENOMIC DNA]</scope>
    <source>
        <strain evidence="5">ASO4wet</strain>
    </source>
</reference>
<proteinExistence type="predicted"/>
<dbReference type="InterPro" id="IPR017969">
    <property type="entry name" value="Heavy-metal-associated_CS"/>
</dbReference>
<keyword evidence="1" id="KW-0479">Metal-binding</keyword>
<dbReference type="InterPro" id="IPR036163">
    <property type="entry name" value="HMA_dom_sf"/>
</dbReference>
<dbReference type="SUPFAM" id="SSF55008">
    <property type="entry name" value="HMA, heavy metal-associated domain"/>
    <property type="match status" value="1"/>
</dbReference>
<feature type="domain" description="HMA" evidence="3">
    <location>
        <begin position="33"/>
        <end position="98"/>
    </location>
</feature>
<feature type="region of interest" description="Disordered" evidence="2">
    <location>
        <begin position="1"/>
        <end position="28"/>
    </location>
</feature>
<organism evidence="4 5">
    <name type="scientific">Streptomyces bathyalis</name>
    <dbReference type="NCBI Taxonomy" id="2710756"/>
    <lineage>
        <taxon>Bacteria</taxon>
        <taxon>Bacillati</taxon>
        <taxon>Actinomycetota</taxon>
        <taxon>Actinomycetes</taxon>
        <taxon>Kitasatosporales</taxon>
        <taxon>Streptomycetaceae</taxon>
        <taxon>Streptomyces</taxon>
    </lineage>
</organism>